<protein>
    <submittedName>
        <fullName evidence="1">Bacteriophage capsid protein</fullName>
    </submittedName>
</protein>
<organism evidence="1">
    <name type="scientific">uncultured Pleomorphomonas sp</name>
    <dbReference type="NCBI Taxonomy" id="442121"/>
    <lineage>
        <taxon>Bacteria</taxon>
        <taxon>Pseudomonadati</taxon>
        <taxon>Pseudomonadota</taxon>
        <taxon>Alphaproteobacteria</taxon>
        <taxon>Hyphomicrobiales</taxon>
        <taxon>Pleomorphomonadaceae</taxon>
        <taxon>Pleomorphomonas</taxon>
        <taxon>environmental samples</taxon>
    </lineage>
</organism>
<accession>A0A212L777</accession>
<sequence length="541" mass="60255">MSEKPRIRVKARGMEIQRADAPVATVPSRRATAYLRDSGSNVIAARPAALRLHNDEVRRVWERAGALAIDMVQNSGRLKGACDQMLADVIGNELMLNPQPDLSRLGYSDKERSEFIALVKAWWKRHSWNPAEFDFRGKWTASQQCDIALRYWLAWGESTSLVLYMDEADRRRYGIATGNKLMMVPPHRLVRTTNEFENLYQGVTIDDNGRPASYRFRERVNGIDMDTDYAAHDDRGRPLVIHAFDPMCAEDMRGISPMAPMMRKYLMAENLDDATAQMAFLQTVYAMVLTSKSPSEEAFEALEDMASQKGTLGELGQDYLNYFKARMDRAADSKISVGSAPTVSHLAPDEDLAFKTAGVPGPQYESFSKSLLREQARSLGVTYGGYTGDYTDATYSSVRMEIGGVWPIVVRRRDRLVAPHVQAAYEHGLEEEIASGRIPFKGGYRAFQANRQQVLYASWQGPPKPTADDLKSAKAQGARIDARTSSVQLECADNGTDFEELFAMQLAEHQRYRDAGMKSPYDELIAAGANPDAGNGSAVNG</sequence>
<proteinExistence type="predicted"/>
<dbReference type="Pfam" id="PF05136">
    <property type="entry name" value="Phage_portal_2"/>
    <property type="match status" value="1"/>
</dbReference>
<dbReference type="InterPro" id="IPR006429">
    <property type="entry name" value="Phage_lambda_portal"/>
</dbReference>
<name>A0A212L777_9HYPH</name>
<dbReference type="GO" id="GO:0005198">
    <property type="term" value="F:structural molecule activity"/>
    <property type="evidence" value="ECO:0007669"/>
    <property type="project" value="InterPro"/>
</dbReference>
<dbReference type="GO" id="GO:0019068">
    <property type="term" value="P:virion assembly"/>
    <property type="evidence" value="ECO:0007669"/>
    <property type="project" value="InterPro"/>
</dbReference>
<gene>
    <name evidence="1" type="ORF">KL86PLE_110050</name>
</gene>
<dbReference type="RefSeq" id="WP_288199473.1">
    <property type="nucleotide sequence ID" value="NZ_LT608334.1"/>
</dbReference>
<evidence type="ECO:0000313" key="1">
    <source>
        <dbReference type="EMBL" id="SCM73396.1"/>
    </source>
</evidence>
<reference evidence="1" key="1">
    <citation type="submission" date="2016-08" db="EMBL/GenBank/DDBJ databases">
        <authorList>
            <person name="Seilhamer J.J."/>
        </authorList>
    </citation>
    <scope>NUCLEOTIDE SEQUENCE</scope>
    <source>
        <strain evidence="1">86</strain>
    </source>
</reference>
<dbReference type="EMBL" id="FMJD01000003">
    <property type="protein sequence ID" value="SCM73396.1"/>
    <property type="molecule type" value="Genomic_DNA"/>
</dbReference>
<dbReference type="AlphaFoldDB" id="A0A212L777"/>